<evidence type="ECO:0000313" key="3">
    <source>
        <dbReference type="Proteomes" id="UP000799753"/>
    </source>
</evidence>
<dbReference type="EMBL" id="MU006787">
    <property type="protein sequence ID" value="KAF2639169.1"/>
    <property type="molecule type" value="Genomic_DNA"/>
</dbReference>
<organism evidence="2 3">
    <name type="scientific">Massarina eburnea CBS 473.64</name>
    <dbReference type="NCBI Taxonomy" id="1395130"/>
    <lineage>
        <taxon>Eukaryota</taxon>
        <taxon>Fungi</taxon>
        <taxon>Dikarya</taxon>
        <taxon>Ascomycota</taxon>
        <taxon>Pezizomycotina</taxon>
        <taxon>Dothideomycetes</taxon>
        <taxon>Pleosporomycetidae</taxon>
        <taxon>Pleosporales</taxon>
        <taxon>Massarineae</taxon>
        <taxon>Massarinaceae</taxon>
        <taxon>Massarina</taxon>
    </lineage>
</organism>
<dbReference type="Proteomes" id="UP000799753">
    <property type="component" value="Unassembled WGS sequence"/>
</dbReference>
<reference evidence="2" key="1">
    <citation type="journal article" date="2020" name="Stud. Mycol.">
        <title>101 Dothideomycetes genomes: a test case for predicting lifestyles and emergence of pathogens.</title>
        <authorList>
            <person name="Haridas S."/>
            <person name="Albert R."/>
            <person name="Binder M."/>
            <person name="Bloem J."/>
            <person name="Labutti K."/>
            <person name="Salamov A."/>
            <person name="Andreopoulos B."/>
            <person name="Baker S."/>
            <person name="Barry K."/>
            <person name="Bills G."/>
            <person name="Bluhm B."/>
            <person name="Cannon C."/>
            <person name="Castanera R."/>
            <person name="Culley D."/>
            <person name="Daum C."/>
            <person name="Ezra D."/>
            <person name="Gonzalez J."/>
            <person name="Henrissat B."/>
            <person name="Kuo A."/>
            <person name="Liang C."/>
            <person name="Lipzen A."/>
            <person name="Lutzoni F."/>
            <person name="Magnuson J."/>
            <person name="Mondo S."/>
            <person name="Nolan M."/>
            <person name="Ohm R."/>
            <person name="Pangilinan J."/>
            <person name="Park H.-J."/>
            <person name="Ramirez L."/>
            <person name="Alfaro M."/>
            <person name="Sun H."/>
            <person name="Tritt A."/>
            <person name="Yoshinaga Y."/>
            <person name="Zwiers L.-H."/>
            <person name="Turgeon B."/>
            <person name="Goodwin S."/>
            <person name="Spatafora J."/>
            <person name="Crous P."/>
            <person name="Grigoriev I."/>
        </authorList>
    </citation>
    <scope>NUCLEOTIDE SEQUENCE</scope>
    <source>
        <strain evidence="2">CBS 473.64</strain>
    </source>
</reference>
<gene>
    <name evidence="2" type="ORF">P280DRAFT_519368</name>
</gene>
<dbReference type="AlphaFoldDB" id="A0A6A6RU91"/>
<name>A0A6A6RU91_9PLEO</name>
<keyword evidence="3" id="KW-1185">Reference proteome</keyword>
<feature type="compositionally biased region" description="Basic and acidic residues" evidence="1">
    <location>
        <begin position="1"/>
        <end position="17"/>
    </location>
</feature>
<proteinExistence type="predicted"/>
<evidence type="ECO:0000313" key="2">
    <source>
        <dbReference type="EMBL" id="KAF2639169.1"/>
    </source>
</evidence>
<evidence type="ECO:0000256" key="1">
    <source>
        <dbReference type="SAM" id="MobiDB-lite"/>
    </source>
</evidence>
<feature type="compositionally biased region" description="Low complexity" evidence="1">
    <location>
        <begin position="18"/>
        <end position="32"/>
    </location>
</feature>
<protein>
    <submittedName>
        <fullName evidence="2">Uncharacterized protein</fullName>
    </submittedName>
</protein>
<feature type="region of interest" description="Disordered" evidence="1">
    <location>
        <begin position="1"/>
        <end position="36"/>
    </location>
</feature>
<accession>A0A6A6RU91</accession>
<sequence length="164" mass="18052">MRARTSNDELRKYDTPRTRSSSISIINNTPSPHTSRPHLESLACVAFNPPLRHCARYVITLSLSQDTRLHRGSREVASPPGDCHAKDSTCTFLPPPASCLHRPRAFRSHTNGLAPLPNITSINPPPTPRNPPATLRDLGLDLFPIDKVINNPPLHDPAPLQLSV</sequence>